<dbReference type="InterPro" id="IPR020472">
    <property type="entry name" value="WD40_PAC1"/>
</dbReference>
<dbReference type="PROSITE" id="PS00678">
    <property type="entry name" value="WD_REPEATS_1"/>
    <property type="match status" value="3"/>
</dbReference>
<keyword evidence="2" id="KW-0677">Repeat</keyword>
<dbReference type="GO" id="GO:0005634">
    <property type="term" value="C:nucleus"/>
    <property type="evidence" value="ECO:0007669"/>
    <property type="project" value="TreeGrafter"/>
</dbReference>
<dbReference type="InterPro" id="IPR001680">
    <property type="entry name" value="WD40_rpt"/>
</dbReference>
<evidence type="ECO:0000256" key="4">
    <source>
        <dbReference type="SAM" id="MobiDB-lite"/>
    </source>
</evidence>
<dbReference type="RefSeq" id="XP_031022421.1">
    <property type="nucleotide sequence ID" value="XM_031171561.1"/>
</dbReference>
<organism evidence="5 6">
    <name type="scientific">Synchytrium microbalum</name>
    <dbReference type="NCBI Taxonomy" id="1806994"/>
    <lineage>
        <taxon>Eukaryota</taxon>
        <taxon>Fungi</taxon>
        <taxon>Fungi incertae sedis</taxon>
        <taxon>Chytridiomycota</taxon>
        <taxon>Chytridiomycota incertae sedis</taxon>
        <taxon>Chytridiomycetes</taxon>
        <taxon>Synchytriales</taxon>
        <taxon>Synchytriaceae</taxon>
        <taxon>Synchytrium</taxon>
    </lineage>
</organism>
<evidence type="ECO:0000313" key="5">
    <source>
        <dbReference type="EMBL" id="TPX30861.1"/>
    </source>
</evidence>
<dbReference type="SUPFAM" id="SSF50978">
    <property type="entry name" value="WD40 repeat-like"/>
    <property type="match status" value="1"/>
</dbReference>
<feature type="repeat" description="WD" evidence="3">
    <location>
        <begin position="434"/>
        <end position="467"/>
    </location>
</feature>
<reference evidence="5 6" key="1">
    <citation type="journal article" date="2019" name="Sci. Rep.">
        <title>Comparative genomics of chytrid fungi reveal insights into the obligate biotrophic and pathogenic lifestyle of Synchytrium endobioticum.</title>
        <authorList>
            <person name="van de Vossenberg B.T.L.H."/>
            <person name="Warris S."/>
            <person name="Nguyen H.D.T."/>
            <person name="van Gent-Pelzer M.P.E."/>
            <person name="Joly D.L."/>
            <person name="van de Geest H.C."/>
            <person name="Bonants P.J.M."/>
            <person name="Smith D.S."/>
            <person name="Levesque C.A."/>
            <person name="van der Lee T.A.J."/>
        </authorList>
    </citation>
    <scope>NUCLEOTIDE SEQUENCE [LARGE SCALE GENOMIC DNA]</scope>
    <source>
        <strain evidence="5 6">JEL517</strain>
    </source>
</reference>
<evidence type="ECO:0000256" key="2">
    <source>
        <dbReference type="ARBA" id="ARBA00022737"/>
    </source>
</evidence>
<dbReference type="PANTHER" id="PTHR22847:SF637">
    <property type="entry name" value="WD REPEAT DOMAIN 5B"/>
    <property type="match status" value="1"/>
</dbReference>
<proteinExistence type="predicted"/>
<dbReference type="Proteomes" id="UP000319731">
    <property type="component" value="Unassembled WGS sequence"/>
</dbReference>
<name>A0A507BUG5_9FUNG</name>
<dbReference type="CDD" id="cd00200">
    <property type="entry name" value="WD40"/>
    <property type="match status" value="1"/>
</dbReference>
<accession>A0A507BUG5</accession>
<dbReference type="OrthoDB" id="2433381at2759"/>
<keyword evidence="6" id="KW-1185">Reference proteome</keyword>
<sequence length="467" mass="50608">MRSADKGTGDNLLLEWEVAQELVKLGKTVLLPLLVGRADELTGALYQFQDFPDPDFSQFPDKKHPHPLSTTNRTIRDTIKAVFALQGTQVLPTQLGSVIPTVTASLQRLEESFAPSWMERGESYKDPASSSAPRRPGYRSSQVLTGHTDAVWGVVFADTGSKRIIASETMTLRAHTGGVLCVASSPRLPLLASAAADCTVCLWNTDNGALLSSIKEHKSWVNAVAFAPNGTIFASAGGLPLTPCKNYKTYLIVEIWMLTLSLDPNRFNWEPKTGQVLASPSPDDMDYSIKFWNGNTGTALRGALRGHENGVLSIAFSPDSNTLVSGGSWDKLIKLWDLRQAGREIANLAGHANWVNGVAFGPAGSSCIASGSGDSTVRIWDLRTCSETKRLVGHTSFISSIAFPDNDAELLVSSSYDGSLRTWNWKTGEPIQSLFEHQGPVLTVATRADGDVVVSGSEDHSLHVWRR</sequence>
<dbReference type="GeneID" id="42006858"/>
<dbReference type="AlphaFoldDB" id="A0A507BUG5"/>
<gene>
    <name evidence="5" type="ORF">SmJEL517_g05635</name>
</gene>
<dbReference type="PROSITE" id="PS50294">
    <property type="entry name" value="WD_REPEATS_REGION"/>
    <property type="match status" value="5"/>
</dbReference>
<evidence type="ECO:0000313" key="6">
    <source>
        <dbReference type="Proteomes" id="UP000319731"/>
    </source>
</evidence>
<evidence type="ECO:0000256" key="1">
    <source>
        <dbReference type="ARBA" id="ARBA00022574"/>
    </source>
</evidence>
<feature type="region of interest" description="Disordered" evidence="4">
    <location>
        <begin position="120"/>
        <end position="141"/>
    </location>
</feature>
<dbReference type="EMBL" id="QEAO01000054">
    <property type="protein sequence ID" value="TPX30861.1"/>
    <property type="molecule type" value="Genomic_DNA"/>
</dbReference>
<dbReference type="GO" id="GO:1990234">
    <property type="term" value="C:transferase complex"/>
    <property type="evidence" value="ECO:0007669"/>
    <property type="project" value="UniProtKB-ARBA"/>
</dbReference>
<dbReference type="InterPro" id="IPR036322">
    <property type="entry name" value="WD40_repeat_dom_sf"/>
</dbReference>
<dbReference type="InterPro" id="IPR019775">
    <property type="entry name" value="WD40_repeat_CS"/>
</dbReference>
<feature type="repeat" description="WD" evidence="3">
    <location>
        <begin position="348"/>
        <end position="390"/>
    </location>
</feature>
<dbReference type="PANTHER" id="PTHR22847">
    <property type="entry name" value="WD40 REPEAT PROTEIN"/>
    <property type="match status" value="1"/>
</dbReference>
<feature type="repeat" description="WD" evidence="3">
    <location>
        <begin position="172"/>
        <end position="213"/>
    </location>
</feature>
<dbReference type="PROSITE" id="PS50082">
    <property type="entry name" value="WD_REPEATS_2"/>
    <property type="match status" value="5"/>
</dbReference>
<dbReference type="STRING" id="1806994.A0A507BUG5"/>
<dbReference type="Pfam" id="PF00400">
    <property type="entry name" value="WD40"/>
    <property type="match status" value="6"/>
</dbReference>
<dbReference type="PRINTS" id="PR00320">
    <property type="entry name" value="GPROTEINBRPT"/>
</dbReference>
<comment type="caution">
    <text evidence="5">The sequence shown here is derived from an EMBL/GenBank/DDBJ whole genome shotgun (WGS) entry which is preliminary data.</text>
</comment>
<feature type="repeat" description="WD" evidence="3">
    <location>
        <begin position="391"/>
        <end position="433"/>
    </location>
</feature>
<dbReference type="SMART" id="SM00320">
    <property type="entry name" value="WD40"/>
    <property type="match status" value="6"/>
</dbReference>
<dbReference type="Gene3D" id="2.130.10.10">
    <property type="entry name" value="YVTN repeat-like/Quinoprotein amine dehydrogenase"/>
    <property type="match status" value="2"/>
</dbReference>
<dbReference type="InterPro" id="IPR015943">
    <property type="entry name" value="WD40/YVTN_repeat-like_dom_sf"/>
</dbReference>
<keyword evidence="1 3" id="KW-0853">WD repeat</keyword>
<evidence type="ECO:0000256" key="3">
    <source>
        <dbReference type="PROSITE-ProRule" id="PRU00221"/>
    </source>
</evidence>
<feature type="repeat" description="WD" evidence="3">
    <location>
        <begin position="304"/>
        <end position="346"/>
    </location>
</feature>
<protein>
    <submittedName>
        <fullName evidence="5">Uncharacterized protein</fullName>
    </submittedName>
</protein>